<comment type="caution">
    <text evidence="2">The sequence shown here is derived from an EMBL/GenBank/DDBJ whole genome shotgun (WGS) entry which is preliminary data.</text>
</comment>
<organism evidence="2">
    <name type="scientific">marine sediment metagenome</name>
    <dbReference type="NCBI Taxonomy" id="412755"/>
    <lineage>
        <taxon>unclassified sequences</taxon>
        <taxon>metagenomes</taxon>
        <taxon>ecological metagenomes</taxon>
    </lineage>
</organism>
<feature type="non-terminal residue" evidence="2">
    <location>
        <position position="1"/>
    </location>
</feature>
<sequence>LPDEALKLLGKAGAPDRMEYPKALVEDDKGVRVCDVYHDDEATLVACGNEIIVIREPKEEQPATPQPEESPQPPTD</sequence>
<dbReference type="AlphaFoldDB" id="X1LAY1"/>
<name>X1LAY1_9ZZZZ</name>
<dbReference type="EMBL" id="BARV01001733">
    <property type="protein sequence ID" value="GAH99574.1"/>
    <property type="molecule type" value="Genomic_DNA"/>
</dbReference>
<gene>
    <name evidence="2" type="ORF">S06H3_04839</name>
</gene>
<evidence type="ECO:0000256" key="1">
    <source>
        <dbReference type="SAM" id="MobiDB-lite"/>
    </source>
</evidence>
<evidence type="ECO:0000313" key="2">
    <source>
        <dbReference type="EMBL" id="GAH99574.1"/>
    </source>
</evidence>
<feature type="region of interest" description="Disordered" evidence="1">
    <location>
        <begin position="55"/>
        <end position="76"/>
    </location>
</feature>
<proteinExistence type="predicted"/>
<accession>X1LAY1</accession>
<reference evidence="2" key="1">
    <citation type="journal article" date="2014" name="Front. Microbiol.">
        <title>High frequency of phylogenetically diverse reductive dehalogenase-homologous genes in deep subseafloor sedimentary metagenomes.</title>
        <authorList>
            <person name="Kawai M."/>
            <person name="Futagami T."/>
            <person name="Toyoda A."/>
            <person name="Takaki Y."/>
            <person name="Nishi S."/>
            <person name="Hori S."/>
            <person name="Arai W."/>
            <person name="Tsubouchi T."/>
            <person name="Morono Y."/>
            <person name="Uchiyama I."/>
            <person name="Ito T."/>
            <person name="Fujiyama A."/>
            <person name="Inagaki F."/>
            <person name="Takami H."/>
        </authorList>
    </citation>
    <scope>NUCLEOTIDE SEQUENCE</scope>
    <source>
        <strain evidence="2">Expedition CK06-06</strain>
    </source>
</reference>
<protein>
    <submittedName>
        <fullName evidence="2">Uncharacterized protein</fullName>
    </submittedName>
</protein>
<feature type="compositionally biased region" description="Pro residues" evidence="1">
    <location>
        <begin position="64"/>
        <end position="76"/>
    </location>
</feature>